<evidence type="ECO:0000256" key="2">
    <source>
        <dbReference type="ARBA" id="ARBA00023015"/>
    </source>
</evidence>
<organism evidence="6 7">
    <name type="scientific">Bordetella flabilis</name>
    <dbReference type="NCBI Taxonomy" id="463014"/>
    <lineage>
        <taxon>Bacteria</taxon>
        <taxon>Pseudomonadati</taxon>
        <taxon>Pseudomonadota</taxon>
        <taxon>Betaproteobacteria</taxon>
        <taxon>Burkholderiales</taxon>
        <taxon>Alcaligenaceae</taxon>
        <taxon>Bordetella</taxon>
    </lineage>
</organism>
<dbReference type="Gene3D" id="1.10.10.10">
    <property type="entry name" value="Winged helix-like DNA-binding domain superfamily/Winged helix DNA-binding domain"/>
    <property type="match status" value="1"/>
</dbReference>
<evidence type="ECO:0000256" key="3">
    <source>
        <dbReference type="ARBA" id="ARBA00023125"/>
    </source>
</evidence>
<dbReference type="PROSITE" id="PS50931">
    <property type="entry name" value="HTH_LYSR"/>
    <property type="match status" value="1"/>
</dbReference>
<dbReference type="STRING" id="463014.BAU07_03655"/>
<name>A0A193GAN2_9BORD</name>
<feature type="domain" description="HTH lysR-type" evidence="5">
    <location>
        <begin position="16"/>
        <end position="69"/>
    </location>
</feature>
<dbReference type="GO" id="GO:0003700">
    <property type="term" value="F:DNA-binding transcription factor activity"/>
    <property type="evidence" value="ECO:0007669"/>
    <property type="project" value="InterPro"/>
</dbReference>
<dbReference type="InterPro" id="IPR000847">
    <property type="entry name" value="LysR_HTH_N"/>
</dbReference>
<keyword evidence="3" id="KW-0238">DNA-binding</keyword>
<dbReference type="GO" id="GO:0005829">
    <property type="term" value="C:cytosol"/>
    <property type="evidence" value="ECO:0007669"/>
    <property type="project" value="TreeGrafter"/>
</dbReference>
<keyword evidence="2" id="KW-0805">Transcription regulation</keyword>
<sequence>MITSTDSILRRLRGSHIALLIALDDYGSLRQAAQHIALSQPATTKALQEIESMFGADLFNRSPRGIEANELGRCVVRHARALRASVGALRDELTAISRGSGGTITIGAVMGSVPTWLTPTLGALRRAQPHALVEVWEDNSARLLSMLDQRNLDVVIGRTSVSVHPEAYDFIPLEVEEMCFVIDGAHSYARRTALRLRDIAGHPWIVPQAQLPLRSLLEQLFADENLPFPAYAIETSSTFATLSLLRAEEGTIGMLPLPVARYFADCGLIGILPIRIARTGMPYGIATRRGVPLTPVVAAFIRLCQARGERRWVNDACDNATTEGGTHAATP</sequence>
<dbReference type="PRINTS" id="PR00039">
    <property type="entry name" value="HTHLYSR"/>
</dbReference>
<dbReference type="InterPro" id="IPR036388">
    <property type="entry name" value="WH-like_DNA-bd_sf"/>
</dbReference>
<dbReference type="InterPro" id="IPR050950">
    <property type="entry name" value="HTH-type_LysR_regulators"/>
</dbReference>
<protein>
    <submittedName>
        <fullName evidence="6">LysR family transcriptional regulator</fullName>
    </submittedName>
</protein>
<dbReference type="Gene3D" id="3.40.190.290">
    <property type="match status" value="1"/>
</dbReference>
<accession>A0A193GAN2</accession>
<dbReference type="SUPFAM" id="SSF46785">
    <property type="entry name" value="Winged helix' DNA-binding domain"/>
    <property type="match status" value="1"/>
</dbReference>
<dbReference type="GO" id="GO:0003677">
    <property type="term" value="F:DNA binding"/>
    <property type="evidence" value="ECO:0007669"/>
    <property type="project" value="UniProtKB-KW"/>
</dbReference>
<evidence type="ECO:0000259" key="5">
    <source>
        <dbReference type="PROSITE" id="PS50931"/>
    </source>
</evidence>
<dbReference type="Pfam" id="PF00126">
    <property type="entry name" value="HTH_1"/>
    <property type="match status" value="1"/>
</dbReference>
<dbReference type="PANTHER" id="PTHR30419">
    <property type="entry name" value="HTH-TYPE TRANSCRIPTIONAL REGULATOR YBHD"/>
    <property type="match status" value="1"/>
</dbReference>
<gene>
    <name evidence="6" type="ORF">BAU07_03655</name>
</gene>
<dbReference type="EMBL" id="CP016172">
    <property type="protein sequence ID" value="ANN76329.1"/>
    <property type="molecule type" value="Genomic_DNA"/>
</dbReference>
<dbReference type="OrthoDB" id="8627799at2"/>
<dbReference type="PANTHER" id="PTHR30419:SF8">
    <property type="entry name" value="NITROGEN ASSIMILATION TRANSCRIPTIONAL ACTIVATOR-RELATED"/>
    <property type="match status" value="1"/>
</dbReference>
<reference evidence="6 7" key="1">
    <citation type="submission" date="2016-06" db="EMBL/GenBank/DDBJ databases">
        <title>Complete genome sequences of Bordetella bronchialis and Bordetella flabilis.</title>
        <authorList>
            <person name="LiPuma J.J."/>
            <person name="Spilker T."/>
        </authorList>
    </citation>
    <scope>NUCLEOTIDE SEQUENCE [LARGE SCALE GENOMIC DNA]</scope>
    <source>
        <strain evidence="6 7">AU10664</strain>
    </source>
</reference>
<dbReference type="AlphaFoldDB" id="A0A193GAN2"/>
<comment type="similarity">
    <text evidence="1">Belongs to the LysR transcriptional regulatory family.</text>
</comment>
<dbReference type="InterPro" id="IPR036390">
    <property type="entry name" value="WH_DNA-bd_sf"/>
</dbReference>
<evidence type="ECO:0000313" key="7">
    <source>
        <dbReference type="Proteomes" id="UP000091926"/>
    </source>
</evidence>
<evidence type="ECO:0000256" key="4">
    <source>
        <dbReference type="ARBA" id="ARBA00023163"/>
    </source>
</evidence>
<dbReference type="InterPro" id="IPR005119">
    <property type="entry name" value="LysR_subst-bd"/>
</dbReference>
<dbReference type="RefSeq" id="WP_066654232.1">
    <property type="nucleotide sequence ID" value="NZ_CBCSCL010000010.1"/>
</dbReference>
<keyword evidence="7" id="KW-1185">Reference proteome</keyword>
<dbReference type="KEGG" id="bfz:BAU07_03655"/>
<dbReference type="Proteomes" id="UP000091926">
    <property type="component" value="Chromosome"/>
</dbReference>
<proteinExistence type="inferred from homology"/>
<evidence type="ECO:0000256" key="1">
    <source>
        <dbReference type="ARBA" id="ARBA00009437"/>
    </source>
</evidence>
<dbReference type="SUPFAM" id="SSF53850">
    <property type="entry name" value="Periplasmic binding protein-like II"/>
    <property type="match status" value="1"/>
</dbReference>
<dbReference type="Pfam" id="PF03466">
    <property type="entry name" value="LysR_substrate"/>
    <property type="match status" value="1"/>
</dbReference>
<evidence type="ECO:0000313" key="6">
    <source>
        <dbReference type="EMBL" id="ANN76329.1"/>
    </source>
</evidence>
<keyword evidence="4" id="KW-0804">Transcription</keyword>